<dbReference type="EMBL" id="ABEU02000021">
    <property type="protein sequence ID" value="PNR31540.1"/>
    <property type="molecule type" value="Genomic_DNA"/>
</dbReference>
<dbReference type="EnsemblPlants" id="Pp3c21_2980V3.4">
    <property type="protein sequence ID" value="Pp3c21_2980V3.4"/>
    <property type="gene ID" value="Pp3c21_2980"/>
</dbReference>
<dbReference type="InterPro" id="IPR001199">
    <property type="entry name" value="Cyt_B5-like_heme/steroid-bd"/>
</dbReference>
<evidence type="ECO:0000256" key="4">
    <source>
        <dbReference type="SAM" id="Phobius"/>
    </source>
</evidence>
<protein>
    <recommendedName>
        <fullName evidence="5">Cytochrome b5 heme-binding domain-containing protein</fullName>
    </recommendedName>
</protein>
<dbReference type="InterPro" id="IPR036400">
    <property type="entry name" value="Cyt_B5-like_heme/steroid_sf"/>
</dbReference>
<organism evidence="6">
    <name type="scientific">Physcomitrium patens</name>
    <name type="common">Spreading-leaved earth moss</name>
    <name type="synonym">Physcomitrella patens</name>
    <dbReference type="NCBI Taxonomy" id="3218"/>
    <lineage>
        <taxon>Eukaryota</taxon>
        <taxon>Viridiplantae</taxon>
        <taxon>Streptophyta</taxon>
        <taxon>Embryophyta</taxon>
        <taxon>Bryophyta</taxon>
        <taxon>Bryophytina</taxon>
        <taxon>Bryopsida</taxon>
        <taxon>Funariidae</taxon>
        <taxon>Funariales</taxon>
        <taxon>Funariaceae</taxon>
        <taxon>Physcomitrium</taxon>
    </lineage>
</organism>
<dbReference type="GeneID" id="112274454"/>
<dbReference type="PANTHER" id="PTHR10281:SF4">
    <property type="entry name" value="NEUFERRICIN"/>
    <property type="match status" value="1"/>
</dbReference>
<feature type="compositionally biased region" description="Polar residues" evidence="3">
    <location>
        <begin position="105"/>
        <end position="121"/>
    </location>
</feature>
<feature type="domain" description="Cytochrome b5 heme-binding" evidence="5">
    <location>
        <begin position="211"/>
        <end position="307"/>
    </location>
</feature>
<dbReference type="InterPro" id="IPR050577">
    <property type="entry name" value="MAPR/NEUFC/NENF-like"/>
</dbReference>
<evidence type="ECO:0000256" key="3">
    <source>
        <dbReference type="SAM" id="MobiDB-lite"/>
    </source>
</evidence>
<dbReference type="Gramene" id="Pp3c21_2980V3.2">
    <property type="protein sequence ID" value="Pp3c21_2980V3.2"/>
    <property type="gene ID" value="Pp3c21_2980"/>
</dbReference>
<keyword evidence="4" id="KW-0812">Transmembrane</keyword>
<feature type="compositionally biased region" description="Low complexity" evidence="3">
    <location>
        <begin position="89"/>
        <end position="101"/>
    </location>
</feature>
<dbReference type="RefSeq" id="XP_024359743.1">
    <property type="nucleotide sequence ID" value="XM_024503975.2"/>
</dbReference>
<feature type="transmembrane region" description="Helical" evidence="4">
    <location>
        <begin position="179"/>
        <end position="200"/>
    </location>
</feature>
<name>A0A2K1IQI3_PHYPA</name>
<dbReference type="AlphaFoldDB" id="A0A2K1IQI3"/>
<reference evidence="6 8" key="1">
    <citation type="journal article" date="2008" name="Science">
        <title>The Physcomitrella genome reveals evolutionary insights into the conquest of land by plants.</title>
        <authorList>
            <person name="Rensing S."/>
            <person name="Lang D."/>
            <person name="Zimmer A."/>
            <person name="Terry A."/>
            <person name="Salamov A."/>
            <person name="Shapiro H."/>
            <person name="Nishiyama T."/>
            <person name="Perroud P.-F."/>
            <person name="Lindquist E."/>
            <person name="Kamisugi Y."/>
            <person name="Tanahashi T."/>
            <person name="Sakakibara K."/>
            <person name="Fujita T."/>
            <person name="Oishi K."/>
            <person name="Shin-I T."/>
            <person name="Kuroki Y."/>
            <person name="Toyoda A."/>
            <person name="Suzuki Y."/>
            <person name="Hashimoto A."/>
            <person name="Yamaguchi K."/>
            <person name="Sugano A."/>
            <person name="Kohara Y."/>
            <person name="Fujiyama A."/>
            <person name="Anterola A."/>
            <person name="Aoki S."/>
            <person name="Ashton N."/>
            <person name="Barbazuk W.B."/>
            <person name="Barker E."/>
            <person name="Bennetzen J."/>
            <person name="Bezanilla M."/>
            <person name="Blankenship R."/>
            <person name="Cho S.H."/>
            <person name="Dutcher S."/>
            <person name="Estelle M."/>
            <person name="Fawcett J.A."/>
            <person name="Gundlach H."/>
            <person name="Hanada K."/>
            <person name="Heyl A."/>
            <person name="Hicks K.A."/>
            <person name="Hugh J."/>
            <person name="Lohr M."/>
            <person name="Mayer K."/>
            <person name="Melkozernov A."/>
            <person name="Murata T."/>
            <person name="Nelson D."/>
            <person name="Pils B."/>
            <person name="Prigge M."/>
            <person name="Reiss B."/>
            <person name="Renner T."/>
            <person name="Rombauts S."/>
            <person name="Rushton P."/>
            <person name="Sanderfoot A."/>
            <person name="Schween G."/>
            <person name="Shiu S.-H."/>
            <person name="Stueber K."/>
            <person name="Theodoulou F.L."/>
            <person name="Tu H."/>
            <person name="Van de Peer Y."/>
            <person name="Verrier P.J."/>
            <person name="Waters E."/>
            <person name="Wood A."/>
            <person name="Yang L."/>
            <person name="Cove D."/>
            <person name="Cuming A."/>
            <person name="Hasebe M."/>
            <person name="Lucas S."/>
            <person name="Mishler D.B."/>
            <person name="Reski R."/>
            <person name="Grigoriev I."/>
            <person name="Quatrano R.S."/>
            <person name="Boore J.L."/>
        </authorList>
    </citation>
    <scope>NUCLEOTIDE SEQUENCE [LARGE SCALE GENOMIC DNA]</scope>
    <source>
        <strain evidence="7 8">cv. Gransden 2004</strain>
    </source>
</reference>
<dbReference type="PANTHER" id="PTHR10281">
    <property type="entry name" value="MEMBRANE-ASSOCIATED PROGESTERONE RECEPTOR COMPONENT-RELATED"/>
    <property type="match status" value="1"/>
</dbReference>
<evidence type="ECO:0000313" key="8">
    <source>
        <dbReference type="Proteomes" id="UP000006727"/>
    </source>
</evidence>
<reference evidence="6 8" key="2">
    <citation type="journal article" date="2018" name="Plant J.">
        <title>The Physcomitrella patens chromosome-scale assembly reveals moss genome structure and evolution.</title>
        <authorList>
            <person name="Lang D."/>
            <person name="Ullrich K.K."/>
            <person name="Murat F."/>
            <person name="Fuchs J."/>
            <person name="Jenkins J."/>
            <person name="Haas F.B."/>
            <person name="Piednoel M."/>
            <person name="Gundlach H."/>
            <person name="Van Bel M."/>
            <person name="Meyberg R."/>
            <person name="Vives C."/>
            <person name="Morata J."/>
            <person name="Symeonidi A."/>
            <person name="Hiss M."/>
            <person name="Muchero W."/>
            <person name="Kamisugi Y."/>
            <person name="Saleh O."/>
            <person name="Blanc G."/>
            <person name="Decker E.L."/>
            <person name="van Gessel N."/>
            <person name="Grimwood J."/>
            <person name="Hayes R.D."/>
            <person name="Graham S.W."/>
            <person name="Gunter L.E."/>
            <person name="McDaniel S.F."/>
            <person name="Hoernstein S.N.W."/>
            <person name="Larsson A."/>
            <person name="Li F.W."/>
            <person name="Perroud P.F."/>
            <person name="Phillips J."/>
            <person name="Ranjan P."/>
            <person name="Rokshar D.S."/>
            <person name="Rothfels C.J."/>
            <person name="Schneider L."/>
            <person name="Shu S."/>
            <person name="Stevenson D.W."/>
            <person name="Thummler F."/>
            <person name="Tillich M."/>
            <person name="Villarreal Aguilar J.C."/>
            <person name="Widiez T."/>
            <person name="Wong G.K."/>
            <person name="Wymore A."/>
            <person name="Zhang Y."/>
            <person name="Zimmer A.D."/>
            <person name="Quatrano R.S."/>
            <person name="Mayer K.F.X."/>
            <person name="Goodstein D."/>
            <person name="Casacuberta J.M."/>
            <person name="Vandepoele K."/>
            <person name="Reski R."/>
            <person name="Cuming A.C."/>
            <person name="Tuskan G.A."/>
            <person name="Maumus F."/>
            <person name="Salse J."/>
            <person name="Schmutz J."/>
            <person name="Rensing S.A."/>
        </authorList>
    </citation>
    <scope>NUCLEOTIDE SEQUENCE [LARGE SCALE GENOMIC DNA]</scope>
    <source>
        <strain evidence="7 8">cv. Gransden 2004</strain>
    </source>
</reference>
<proteinExistence type="inferred from homology"/>
<sequence length="415" mass="46504">MEVPVKADDDVQLSHEPLVVAEDVEGTHEVSENSPEPHLIAKNKEIETEVLETSPEVQTADEERKTLSEPQTENEVAVSRPSLESVWESLQSAAVSQSASLDPQDASQEKGTVGEDSQLSPEPQRIPEITGRKPSALRTRTSNRVKRNVTFKDDFEKPEEPRVQKSGNQRRDGEQWQKIPLGCVGLLLSVALAFLVVYMATPSMPTKPRIWTSAELEKYNGTNNKPPVLLSVLGNVFDVSKGWKHYGPGGSYHHFVGRDASRAFVSGNFTDDGLTDSLEGLTPSEIKAIDDWRLFFVKRYVYLGKLVGSFYNKDGLPTKKLHLAEKKIKQASKIEKQQKFDEERFPNCNSRWTQHKGGEVWCNDGKYPRIVELITEGPRRGPPRTRCACLEGDELQRPGVKEYDGCDARLSKCET</sequence>
<gene>
    <name evidence="7" type="primary">LOC112274454</name>
    <name evidence="6" type="ORF">PHYPA_025661</name>
</gene>
<keyword evidence="1" id="KW-0446">Lipid-binding</keyword>
<accession>A0A2K1IQI3</accession>
<evidence type="ECO:0000259" key="5">
    <source>
        <dbReference type="SMART" id="SM01117"/>
    </source>
</evidence>
<dbReference type="GO" id="GO:0012505">
    <property type="term" value="C:endomembrane system"/>
    <property type="evidence" value="ECO:0000318"/>
    <property type="project" value="GO_Central"/>
</dbReference>
<reference evidence="7" key="3">
    <citation type="submission" date="2020-12" db="UniProtKB">
        <authorList>
            <consortium name="EnsemblPlants"/>
        </authorList>
    </citation>
    <scope>IDENTIFICATION</scope>
</reference>
<feature type="compositionally biased region" description="Basic and acidic residues" evidence="3">
    <location>
        <begin position="150"/>
        <end position="173"/>
    </location>
</feature>
<dbReference type="EnsemblPlants" id="Pp3c21_2980V3.2">
    <property type="protein sequence ID" value="Pp3c21_2980V3.2"/>
    <property type="gene ID" value="Pp3c21_2980"/>
</dbReference>
<dbReference type="Gramene" id="Pp3c21_2980V3.3">
    <property type="protein sequence ID" value="Pp3c21_2980V3.3"/>
    <property type="gene ID" value="Pp3c21_2980"/>
</dbReference>
<dbReference type="Gene3D" id="3.10.120.10">
    <property type="entry name" value="Cytochrome b5-like heme/steroid binding domain"/>
    <property type="match status" value="1"/>
</dbReference>
<feature type="region of interest" description="Disordered" evidence="3">
    <location>
        <begin position="23"/>
        <end position="173"/>
    </location>
</feature>
<keyword evidence="8" id="KW-1185">Reference proteome</keyword>
<dbReference type="EnsemblPlants" id="Pp3c21_2980V3.3">
    <property type="protein sequence ID" value="Pp3c21_2980V3.3"/>
    <property type="gene ID" value="Pp3c21_2980"/>
</dbReference>
<dbReference type="EnsemblPlants" id="Pp3c21_2980V3.1">
    <property type="protein sequence ID" value="Pp3c21_2980V3.1"/>
    <property type="gene ID" value="Pp3c21_2980"/>
</dbReference>
<dbReference type="FunCoup" id="A0A2K1IQI3">
    <property type="interactions" value="3364"/>
</dbReference>
<keyword evidence="4" id="KW-0472">Membrane</keyword>
<keyword evidence="1" id="KW-0754">Steroid-binding</keyword>
<evidence type="ECO:0000256" key="1">
    <source>
        <dbReference type="ARBA" id="ARBA00022665"/>
    </source>
</evidence>
<dbReference type="SMART" id="SM01117">
    <property type="entry name" value="Cyt-b5"/>
    <property type="match status" value="1"/>
</dbReference>
<dbReference type="GO" id="GO:0016020">
    <property type="term" value="C:membrane"/>
    <property type="evidence" value="ECO:0000318"/>
    <property type="project" value="GO_Central"/>
</dbReference>
<dbReference type="GO" id="GO:0005496">
    <property type="term" value="F:steroid binding"/>
    <property type="evidence" value="ECO:0007669"/>
    <property type="project" value="UniProtKB-KW"/>
</dbReference>
<dbReference type="Gramene" id="Pp3c21_2980V3.1">
    <property type="protein sequence ID" value="Pp3c21_2980V3.1"/>
    <property type="gene ID" value="Pp3c21_2980"/>
</dbReference>
<evidence type="ECO:0000256" key="2">
    <source>
        <dbReference type="ARBA" id="ARBA00038357"/>
    </source>
</evidence>
<dbReference type="PaxDb" id="3218-PP1S27_28V6.1"/>
<comment type="similarity">
    <text evidence="2">Belongs to the cytochrome b5 family. MAPR subfamily.</text>
</comment>
<dbReference type="Gramene" id="Pp3c21_2980V3.4">
    <property type="protein sequence ID" value="Pp3c21_2980V3.4"/>
    <property type="gene ID" value="Pp3c21_2980"/>
</dbReference>
<dbReference type="OrthoDB" id="10257697at2759"/>
<dbReference type="SUPFAM" id="SSF55856">
    <property type="entry name" value="Cytochrome b5-like heme/steroid binding domain"/>
    <property type="match status" value="1"/>
</dbReference>
<evidence type="ECO:0000313" key="6">
    <source>
        <dbReference type="EMBL" id="PNR31540.1"/>
    </source>
</evidence>
<dbReference type="Pfam" id="PF00173">
    <property type="entry name" value="Cyt-b5"/>
    <property type="match status" value="1"/>
</dbReference>
<dbReference type="Proteomes" id="UP000006727">
    <property type="component" value="Chromosome 21"/>
</dbReference>
<evidence type="ECO:0000313" key="7">
    <source>
        <dbReference type="EnsemblPlants" id="Pp3c21_2980V3.1"/>
    </source>
</evidence>
<keyword evidence="4" id="KW-1133">Transmembrane helix</keyword>
<dbReference type="KEGG" id="ppp:112274454"/>